<dbReference type="AlphaFoldDB" id="A0A1G6KRC3"/>
<feature type="domain" description="HTH LytTR-type" evidence="1">
    <location>
        <begin position="122"/>
        <end position="217"/>
    </location>
</feature>
<evidence type="ECO:0000259" key="1">
    <source>
        <dbReference type="PROSITE" id="PS50930"/>
    </source>
</evidence>
<dbReference type="Pfam" id="PF04397">
    <property type="entry name" value="LytTR"/>
    <property type="match status" value="1"/>
</dbReference>
<dbReference type="GO" id="GO:0000156">
    <property type="term" value="F:phosphorelay response regulator activity"/>
    <property type="evidence" value="ECO:0007669"/>
    <property type="project" value="InterPro"/>
</dbReference>
<name>A0A1G6KRC3_9BACL</name>
<keyword evidence="3" id="KW-1185">Reference proteome</keyword>
<dbReference type="STRING" id="1236220.SAMN04488112_10698"/>
<evidence type="ECO:0000313" key="2">
    <source>
        <dbReference type="EMBL" id="SDC33065.1"/>
    </source>
</evidence>
<proteinExistence type="predicted"/>
<dbReference type="RefSeq" id="WP_176757853.1">
    <property type="nucleotide sequence ID" value="NZ_FMZA01000006.1"/>
</dbReference>
<evidence type="ECO:0000313" key="3">
    <source>
        <dbReference type="Proteomes" id="UP000199387"/>
    </source>
</evidence>
<dbReference type="SMART" id="SM00850">
    <property type="entry name" value="LytTR"/>
    <property type="match status" value="1"/>
</dbReference>
<accession>A0A1G6KRC3</accession>
<dbReference type="Proteomes" id="UP000199387">
    <property type="component" value="Unassembled WGS sequence"/>
</dbReference>
<reference evidence="2 3" key="1">
    <citation type="submission" date="2016-10" db="EMBL/GenBank/DDBJ databases">
        <authorList>
            <person name="de Groot N.N."/>
        </authorList>
    </citation>
    <scope>NUCLEOTIDE SEQUENCE [LARGE SCALE GENOMIC DNA]</scope>
    <source>
        <strain evidence="2 3">DSM 45514</strain>
    </source>
</reference>
<keyword evidence="2" id="KW-0238">DNA-binding</keyword>
<protein>
    <submittedName>
        <fullName evidence="2">LytTr DNA-binding domain-containing protein</fullName>
    </submittedName>
</protein>
<dbReference type="PROSITE" id="PS50930">
    <property type="entry name" value="HTH_LYTTR"/>
    <property type="match status" value="1"/>
</dbReference>
<dbReference type="InterPro" id="IPR046947">
    <property type="entry name" value="LytR-like"/>
</dbReference>
<dbReference type="Gene3D" id="2.20.25.10">
    <property type="match status" value="1"/>
</dbReference>
<dbReference type="Gene3D" id="2.40.50.40">
    <property type="match status" value="1"/>
</dbReference>
<dbReference type="InterPro" id="IPR007492">
    <property type="entry name" value="LytTR_DNA-bd_dom"/>
</dbReference>
<dbReference type="GO" id="GO:0003677">
    <property type="term" value="F:DNA binding"/>
    <property type="evidence" value="ECO:0007669"/>
    <property type="project" value="UniProtKB-KW"/>
</dbReference>
<gene>
    <name evidence="2" type="ORF">SAMN04488112_10698</name>
</gene>
<dbReference type="EMBL" id="FMZA01000006">
    <property type="protein sequence ID" value="SDC33065.1"/>
    <property type="molecule type" value="Genomic_DNA"/>
</dbReference>
<dbReference type="PANTHER" id="PTHR37299:SF4">
    <property type="entry name" value="TRANSCRIPTIONAL REGULATOR"/>
    <property type="match status" value="1"/>
</dbReference>
<dbReference type="PANTHER" id="PTHR37299">
    <property type="entry name" value="TRANSCRIPTIONAL REGULATOR-RELATED"/>
    <property type="match status" value="1"/>
</dbReference>
<organism evidence="2 3">
    <name type="scientific">Melghirimyces thermohalophilus</name>
    <dbReference type="NCBI Taxonomy" id="1236220"/>
    <lineage>
        <taxon>Bacteria</taxon>
        <taxon>Bacillati</taxon>
        <taxon>Bacillota</taxon>
        <taxon>Bacilli</taxon>
        <taxon>Bacillales</taxon>
        <taxon>Thermoactinomycetaceae</taxon>
        <taxon>Melghirimyces</taxon>
    </lineage>
</organism>
<sequence>MKSSMLSLVTSLLKDWIPSEASVAIAEQSRYTEYLAGQYDINIQPGQPVPQGSVSNLVFQYKRHIGRNVDNSVFGRPYYGIGYPLETEEGCVGALTVILPPNKRAVTNLEFVTGYREHVWQPIPVEEIAYFESSQKKTWFTTASHQYSTAFTLQSLEDRLPPRFLRIHRSYIINIGYIEKIYRDVSSRLLIKLKEPAGCILPVGQSYVRNTRWVLGF</sequence>